<dbReference type="InterPro" id="IPR052561">
    <property type="entry name" value="ComplexI_Subunit1"/>
</dbReference>
<sequence length="335" mass="36999">MTDLNLGIVLVSEVLIYPGLMFLVATIIFTQWLWRKIAARLGFRRGPMKTGPAGVLQPMADLLKLLSKEEVRTALSSKRLPALIAPLGIGALSTVLLTTPLAPLPIWSPFDSLVVLYLILWATVSIVILALSTPNPYTNIGVGRYLAFIVAAEPPFFISVLVPIILASRYYSDVNYSIYKTSLYSSSLWGLNPLTATLMLLSAFSGFISMMAVMNIKPFDAAEAETEIYWGIFTEFGGPRLALGMFISFAERVVLPLIYTFLFLGGSSPFTFTDNYLASLITTLIKFFVIFSILAIIDTLMPRFRPDQAVRFLIKYALTTAVIALIASITLTFIY</sequence>
<dbReference type="Proteomes" id="UP000244093">
    <property type="component" value="Unassembled WGS sequence"/>
</dbReference>
<feature type="transmembrane region" description="Helical" evidence="5">
    <location>
        <begin position="15"/>
        <end position="34"/>
    </location>
</feature>
<comment type="caution">
    <text evidence="6">The sequence shown here is derived from an EMBL/GenBank/DDBJ whole genome shotgun (WGS) entry which is preliminary data.</text>
</comment>
<gene>
    <name evidence="6" type="ORF">B7O98_05855</name>
</gene>
<feature type="transmembrane region" description="Helical" evidence="5">
    <location>
        <begin position="191"/>
        <end position="213"/>
    </location>
</feature>
<evidence type="ECO:0000256" key="5">
    <source>
        <dbReference type="SAM" id="Phobius"/>
    </source>
</evidence>
<comment type="subcellular location">
    <subcellularLocation>
        <location evidence="1">Membrane</location>
        <topology evidence="1">Multi-pass membrane protein</topology>
    </subcellularLocation>
</comment>
<organism evidence="6 7">
    <name type="scientific">Zestosphaera tikiterensis</name>
    <dbReference type="NCBI Taxonomy" id="1973259"/>
    <lineage>
        <taxon>Archaea</taxon>
        <taxon>Thermoproteota</taxon>
        <taxon>Thermoprotei</taxon>
        <taxon>Desulfurococcales</taxon>
        <taxon>Desulfurococcaceae</taxon>
        <taxon>Zestosphaera</taxon>
    </lineage>
</organism>
<protein>
    <submittedName>
        <fullName evidence="6">NADH-quinone oxidoreductase subunit H</fullName>
    </submittedName>
</protein>
<dbReference type="PANTHER" id="PTHR43359">
    <property type="entry name" value="FORMATE HYDROGENLYASE SUBUNIT 4"/>
    <property type="match status" value="1"/>
</dbReference>
<feature type="transmembrane region" description="Helical" evidence="5">
    <location>
        <begin position="276"/>
        <end position="301"/>
    </location>
</feature>
<evidence type="ECO:0000313" key="7">
    <source>
        <dbReference type="Proteomes" id="UP000244093"/>
    </source>
</evidence>
<feature type="transmembrane region" description="Helical" evidence="5">
    <location>
        <begin position="313"/>
        <end position="334"/>
    </location>
</feature>
<proteinExistence type="predicted"/>
<dbReference type="Pfam" id="PF00146">
    <property type="entry name" value="NADHdh"/>
    <property type="match status" value="1"/>
</dbReference>
<feature type="transmembrane region" description="Helical" evidence="5">
    <location>
        <begin position="82"/>
        <end position="102"/>
    </location>
</feature>
<feature type="transmembrane region" description="Helical" evidence="5">
    <location>
        <begin position="145"/>
        <end position="171"/>
    </location>
</feature>
<evidence type="ECO:0000256" key="3">
    <source>
        <dbReference type="ARBA" id="ARBA00022989"/>
    </source>
</evidence>
<keyword evidence="3 5" id="KW-1133">Transmembrane helix</keyword>
<dbReference type="PANTHER" id="PTHR43359:SF1">
    <property type="entry name" value="FORMATE HYDROGENLYASE SUBUNIT 4-RELATED"/>
    <property type="match status" value="1"/>
</dbReference>
<keyword evidence="2 5" id="KW-0812">Transmembrane</keyword>
<evidence type="ECO:0000256" key="1">
    <source>
        <dbReference type="ARBA" id="ARBA00004141"/>
    </source>
</evidence>
<name>A0A2R7Y5Q6_9CREN</name>
<dbReference type="AlphaFoldDB" id="A0A2R7Y5Q6"/>
<feature type="transmembrane region" description="Helical" evidence="5">
    <location>
        <begin position="241"/>
        <end position="264"/>
    </location>
</feature>
<evidence type="ECO:0000256" key="4">
    <source>
        <dbReference type="ARBA" id="ARBA00023136"/>
    </source>
</evidence>
<dbReference type="InterPro" id="IPR001694">
    <property type="entry name" value="NADH_UbQ_OxRdtase_su1/FPO"/>
</dbReference>
<dbReference type="EMBL" id="NBVN01000004">
    <property type="protein sequence ID" value="PUA32192.1"/>
    <property type="molecule type" value="Genomic_DNA"/>
</dbReference>
<evidence type="ECO:0000313" key="6">
    <source>
        <dbReference type="EMBL" id="PUA32192.1"/>
    </source>
</evidence>
<feature type="transmembrane region" description="Helical" evidence="5">
    <location>
        <begin position="114"/>
        <end position="133"/>
    </location>
</feature>
<reference evidence="6 7" key="1">
    <citation type="journal article" date="2018" name="Syst. Appl. Microbiol.">
        <title>A new symbiotic nanoarchaeote (Candidatus Nanoclepta minutus) and its host (Zestosphaera tikiterensis gen. nov., sp. nov.) from a New Zealand hot spring.</title>
        <authorList>
            <person name="St John E."/>
            <person name="Liu Y."/>
            <person name="Podar M."/>
            <person name="Stott M.B."/>
            <person name="Meneghin J."/>
            <person name="Chen Z."/>
            <person name="Lagutin K."/>
            <person name="Mitchell K."/>
            <person name="Reysenbach A.L."/>
        </authorList>
    </citation>
    <scope>NUCLEOTIDE SEQUENCE [LARGE SCALE GENOMIC DNA]</scope>
    <source>
        <strain evidence="6">NZ3</strain>
    </source>
</reference>
<dbReference type="GO" id="GO:0005886">
    <property type="term" value="C:plasma membrane"/>
    <property type="evidence" value="ECO:0007669"/>
    <property type="project" value="TreeGrafter"/>
</dbReference>
<evidence type="ECO:0000256" key="2">
    <source>
        <dbReference type="ARBA" id="ARBA00022692"/>
    </source>
</evidence>
<accession>A0A2R7Y5Q6</accession>
<keyword evidence="4 5" id="KW-0472">Membrane</keyword>